<evidence type="ECO:0000313" key="5">
    <source>
        <dbReference type="Proteomes" id="UP001582793"/>
    </source>
</evidence>
<dbReference type="PANTHER" id="PTHR13847">
    <property type="entry name" value="SARCOSINE DEHYDROGENASE-RELATED"/>
    <property type="match status" value="1"/>
</dbReference>
<organism evidence="4 5">
    <name type="scientific">Polymorphospora lycopeni</name>
    <dbReference type="NCBI Taxonomy" id="3140240"/>
    <lineage>
        <taxon>Bacteria</taxon>
        <taxon>Bacillati</taxon>
        <taxon>Actinomycetota</taxon>
        <taxon>Actinomycetes</taxon>
        <taxon>Micromonosporales</taxon>
        <taxon>Micromonosporaceae</taxon>
        <taxon>Polymorphospora</taxon>
    </lineage>
</organism>
<evidence type="ECO:0000259" key="3">
    <source>
        <dbReference type="Pfam" id="PF01266"/>
    </source>
</evidence>
<feature type="region of interest" description="Disordered" evidence="2">
    <location>
        <begin position="483"/>
        <end position="503"/>
    </location>
</feature>
<comment type="caution">
    <text evidence="4">The sequence shown here is derived from an EMBL/GenBank/DDBJ whole genome shotgun (WGS) entry which is preliminary data.</text>
</comment>
<sequence>MTSSGPGHPDVVVVGNGALGLFLARALVGAGVTKVAVAGPPARPGAASTAAGAMLGSFGEVTKDTFGTAAGRAKFDLGLAAHELWPDVLAELAVLAEEAGERLHRVADTHVVLNGCGGPLDTVNYAAIVTALGTYVPRWREVDGADIPGYQPRPDGRALRCLLIPGEGAIDGNQVIRLMDRHLAASGVRYHPRAVRRLLVRHGRVAGVQFDDDETLTAGVVVVAAGARTAELLRTALGPTEVQPMLAGTGTAVVLDRTAGRPFETVVRTPNRGGACGLHLIPLGGDREYVGASNLLASAPRLKGTVGTTAAILQQVARQLDEGASGHEIAEWRVGNRPVALDGFPLVGWTSVPGLYALSGTYRDGLHAAPALAGHVTAEITGGKVTLDLPFAPGREPVSTLTVEESIDEYALHMTSLWFELGGHAPSQLPTAALTGWYRDEARQVYRRTGITLGLNPDVLCHLVTPGGRSALPGLLRYLRDKGHTQTPSRASAGPGTEPQEWT</sequence>
<feature type="domain" description="FAD dependent oxidoreductase" evidence="3">
    <location>
        <begin position="10"/>
        <end position="377"/>
    </location>
</feature>
<dbReference type="Gene3D" id="3.50.50.60">
    <property type="entry name" value="FAD/NAD(P)-binding domain"/>
    <property type="match status" value="1"/>
</dbReference>
<dbReference type="GO" id="GO:0016491">
    <property type="term" value="F:oxidoreductase activity"/>
    <property type="evidence" value="ECO:0007669"/>
    <property type="project" value="UniProtKB-KW"/>
</dbReference>
<dbReference type="InterPro" id="IPR036188">
    <property type="entry name" value="FAD/NAD-bd_sf"/>
</dbReference>
<name>A0ABV5CQF9_9ACTN</name>
<evidence type="ECO:0000313" key="4">
    <source>
        <dbReference type="EMBL" id="MFB6394242.1"/>
    </source>
</evidence>
<keyword evidence="1 4" id="KW-0560">Oxidoreductase</keyword>
<dbReference type="InterPro" id="IPR006076">
    <property type="entry name" value="FAD-dep_OxRdtase"/>
</dbReference>
<dbReference type="EC" id="1.-.-.-" evidence="4"/>
<dbReference type="Proteomes" id="UP001582793">
    <property type="component" value="Unassembled WGS sequence"/>
</dbReference>
<dbReference type="Pfam" id="PF01266">
    <property type="entry name" value="DAO"/>
    <property type="match status" value="1"/>
</dbReference>
<gene>
    <name evidence="4" type="ORF">AAFH96_14145</name>
</gene>
<accession>A0ABV5CQF9</accession>
<reference evidence="4 5" key="1">
    <citation type="submission" date="2024-04" db="EMBL/GenBank/DDBJ databases">
        <title>Polymorphospora sp. isolated from Baiyangdian Lake in Xiong'an New Area.</title>
        <authorList>
            <person name="Zhang X."/>
            <person name="Liu J."/>
        </authorList>
    </citation>
    <scope>NUCLEOTIDE SEQUENCE [LARGE SCALE GENOMIC DNA]</scope>
    <source>
        <strain evidence="4 5">2-325</strain>
    </source>
</reference>
<proteinExistence type="predicted"/>
<dbReference type="EMBL" id="JBCGDC010000033">
    <property type="protein sequence ID" value="MFB6394242.1"/>
    <property type="molecule type" value="Genomic_DNA"/>
</dbReference>
<evidence type="ECO:0000256" key="1">
    <source>
        <dbReference type="ARBA" id="ARBA00023002"/>
    </source>
</evidence>
<evidence type="ECO:0000256" key="2">
    <source>
        <dbReference type="SAM" id="MobiDB-lite"/>
    </source>
</evidence>
<dbReference type="PANTHER" id="PTHR13847:SF289">
    <property type="entry name" value="GLYCINE OXIDASE"/>
    <property type="match status" value="1"/>
</dbReference>
<dbReference type="RefSeq" id="WP_375734457.1">
    <property type="nucleotide sequence ID" value="NZ_JBCGDC010000033.1"/>
</dbReference>
<dbReference type="Gene3D" id="3.30.9.10">
    <property type="entry name" value="D-Amino Acid Oxidase, subunit A, domain 2"/>
    <property type="match status" value="1"/>
</dbReference>
<keyword evidence="5" id="KW-1185">Reference proteome</keyword>
<protein>
    <submittedName>
        <fullName evidence="4">FAD-dependent oxidoreductase</fullName>
        <ecNumber evidence="4">1.-.-.-</ecNumber>
    </submittedName>
</protein>
<dbReference type="SUPFAM" id="SSF51905">
    <property type="entry name" value="FAD/NAD(P)-binding domain"/>
    <property type="match status" value="1"/>
</dbReference>